<sequence>MAISGSNINVTFPNASNGRDTTQAEKLALVIEEFTGMVEGTIKRRSVVENFVPVRTVKGTATFTNHAVGKSTLQKVTPGTPLDGIKSDFAKKSVTVDTVIAAREFFSLLEVFQTQMDVRREVAQEQGKEIAKFFDQAILIQALKAARLTNSSYAMGVAGKPSGHSGGTVQTLATADRADPDKLYAAIKGALTKMELKDVVPREDDVIIVVSPQDYATLIDAEKLINMNYVTASGNKVNDSLLLKAVGVPVFSSNNLPNTVITGHKLTTDFNDFDGDFSNTVASIFSPKAVMAGATIPVESDVFYEKLYKSWVVDSHLAFSVGPNRAEYAAEVQLI</sequence>
<dbReference type="EMBL" id="MT993626">
    <property type="protein sequence ID" value="QOV05517.1"/>
    <property type="molecule type" value="Genomic_DNA"/>
</dbReference>
<feature type="domain" description="Capsid Gp10A/Gp10B-like" evidence="1">
    <location>
        <begin position="68"/>
        <end position="290"/>
    </location>
</feature>
<accession>A0A7M2QMH5</accession>
<organism evidence="2">
    <name type="scientific">feces metagenome</name>
    <dbReference type="NCBI Taxonomy" id="1861841"/>
    <lineage>
        <taxon>unclassified sequences</taxon>
        <taxon>metagenomes</taxon>
        <taxon>organismal metagenomes</taxon>
    </lineage>
</organism>
<evidence type="ECO:0000259" key="1">
    <source>
        <dbReference type="Pfam" id="PF21703"/>
    </source>
</evidence>
<evidence type="ECO:0000313" key="2">
    <source>
        <dbReference type="EMBL" id="QOV05517.1"/>
    </source>
</evidence>
<reference evidence="2" key="1">
    <citation type="submission" date="2020-09" db="EMBL/GenBank/DDBJ databases">
        <authorList>
            <person name="Eze J.U."/>
            <person name="Rahube T.O."/>
        </authorList>
    </citation>
    <scope>NUCLEOTIDE SEQUENCE</scope>
</reference>
<dbReference type="AlphaFoldDB" id="A0A7M2QMH5"/>
<dbReference type="InterPro" id="IPR049301">
    <property type="entry name" value="Capsid_Gp10A/Gp10B-like_dom"/>
</dbReference>
<dbReference type="SUPFAM" id="SSF56563">
    <property type="entry name" value="Major capsid protein gp5"/>
    <property type="match status" value="1"/>
</dbReference>
<dbReference type="Pfam" id="PF21703">
    <property type="entry name" value="Gp10A-like"/>
    <property type="match status" value="1"/>
</dbReference>
<name>A0A7M2QMH5_9ZZZZ</name>
<protein>
    <recommendedName>
        <fullName evidence="1">Capsid Gp10A/Gp10B-like domain-containing protein</fullName>
    </recommendedName>
</protein>
<proteinExistence type="predicted"/>